<accession>A0ABQ5V4W2</accession>
<name>A0ABQ5V4W2_9PROT</name>
<dbReference type="EMBL" id="BSNJ01000033">
    <property type="protein sequence ID" value="GLQ22120.1"/>
    <property type="molecule type" value="Genomic_DNA"/>
</dbReference>
<comment type="caution">
    <text evidence="2">The sequence shown here is derived from an EMBL/GenBank/DDBJ whole genome shotgun (WGS) entry which is preliminary data.</text>
</comment>
<evidence type="ECO:0008006" key="4">
    <source>
        <dbReference type="Google" id="ProtNLM"/>
    </source>
</evidence>
<dbReference type="SUPFAM" id="SSF53732">
    <property type="entry name" value="Aconitase iron-sulfur domain"/>
    <property type="match status" value="1"/>
</dbReference>
<dbReference type="Proteomes" id="UP001161390">
    <property type="component" value="Unassembled WGS sequence"/>
</dbReference>
<reference evidence="2" key="2">
    <citation type="submission" date="2023-01" db="EMBL/GenBank/DDBJ databases">
        <title>Draft genome sequence of Algimonas porphyrae strain NBRC 108216.</title>
        <authorList>
            <person name="Sun Q."/>
            <person name="Mori K."/>
        </authorList>
    </citation>
    <scope>NUCLEOTIDE SEQUENCE</scope>
    <source>
        <strain evidence="2">NBRC 108216</strain>
    </source>
</reference>
<keyword evidence="1" id="KW-0408">Iron</keyword>
<keyword evidence="3" id="KW-1185">Reference proteome</keyword>
<organism evidence="2 3">
    <name type="scientific">Algimonas porphyrae</name>
    <dbReference type="NCBI Taxonomy" id="1128113"/>
    <lineage>
        <taxon>Bacteria</taxon>
        <taxon>Pseudomonadati</taxon>
        <taxon>Pseudomonadota</taxon>
        <taxon>Alphaproteobacteria</taxon>
        <taxon>Maricaulales</taxon>
        <taxon>Robiginitomaculaceae</taxon>
        <taxon>Algimonas</taxon>
    </lineage>
</organism>
<proteinExistence type="predicted"/>
<evidence type="ECO:0000313" key="2">
    <source>
        <dbReference type="EMBL" id="GLQ22120.1"/>
    </source>
</evidence>
<sequence>MGNQEKAAKGDTVLATSTRLFQGRVVEDSAEKKGESLLASTPIVVLSAILGRTPSLDEYKTAVEGIDLTKFAPPKVKPIDTKSVHF</sequence>
<reference evidence="2" key="1">
    <citation type="journal article" date="2014" name="Int. J. Syst. Evol. Microbiol.">
        <title>Complete genome of a new Firmicutes species belonging to the dominant human colonic microbiota ('Ruminococcus bicirculans') reveals two chromosomes and a selective capacity to utilize plant glucans.</title>
        <authorList>
            <consortium name="NISC Comparative Sequencing Program"/>
            <person name="Wegmann U."/>
            <person name="Louis P."/>
            <person name="Goesmann A."/>
            <person name="Henrissat B."/>
            <person name="Duncan S.H."/>
            <person name="Flint H.J."/>
        </authorList>
    </citation>
    <scope>NUCLEOTIDE SEQUENCE</scope>
    <source>
        <strain evidence="2">NBRC 108216</strain>
    </source>
</reference>
<gene>
    <name evidence="2" type="ORF">GCM10007854_30760</name>
</gene>
<dbReference type="InterPro" id="IPR015931">
    <property type="entry name" value="Acnase/IPM_dHydase_lsu_aba_1/3"/>
</dbReference>
<evidence type="ECO:0000256" key="1">
    <source>
        <dbReference type="ARBA" id="ARBA00023004"/>
    </source>
</evidence>
<dbReference type="InterPro" id="IPR036008">
    <property type="entry name" value="Aconitase_4Fe-4S_dom"/>
</dbReference>
<dbReference type="Gene3D" id="3.30.499.10">
    <property type="entry name" value="Aconitase, domain 3"/>
    <property type="match status" value="1"/>
</dbReference>
<protein>
    <recommendedName>
        <fullName evidence="4">Aconitate hydratase</fullName>
    </recommendedName>
</protein>
<evidence type="ECO:0000313" key="3">
    <source>
        <dbReference type="Proteomes" id="UP001161390"/>
    </source>
</evidence>